<comment type="caution">
    <text evidence="2">The sequence shown here is derived from an EMBL/GenBank/DDBJ whole genome shotgun (WGS) entry which is preliminary data.</text>
</comment>
<evidence type="ECO:0000256" key="1">
    <source>
        <dbReference type="SAM" id="Phobius"/>
    </source>
</evidence>
<keyword evidence="1" id="KW-1133">Transmembrane helix</keyword>
<feature type="transmembrane region" description="Helical" evidence="1">
    <location>
        <begin position="158"/>
        <end position="180"/>
    </location>
</feature>
<reference evidence="2 3" key="1">
    <citation type="submission" date="2016-08" db="EMBL/GenBank/DDBJ databases">
        <title>Analysis of Carbohydrate Active Enzymes in Thermogemmatispora T81 Reveals Carbohydrate Degradation Ability.</title>
        <authorList>
            <person name="Tomazini A."/>
            <person name="Lal S."/>
            <person name="Stott M."/>
            <person name="Henrissat B."/>
            <person name="Polikarpov I."/>
            <person name="Sparling R."/>
            <person name="Levin D.B."/>
        </authorList>
    </citation>
    <scope>NUCLEOTIDE SEQUENCE [LARGE SCALE GENOMIC DNA]</scope>
    <source>
        <strain evidence="2 3">T81</strain>
    </source>
</reference>
<keyword evidence="3" id="KW-1185">Reference proteome</keyword>
<name>A0A328VJ86_9CHLR</name>
<sequence length="186" mass="20146">MHLSWLPGSATLASAEGQHLGLTLIEIEATDTFEDIVTRLPCAVPALLVQFPGTGPLVEDQELLLQRCQASAERLAVLLPPEQLHPWGASAYRVGVPFACTRERALALLGLEDGAFPRSETGQETQLLPAEHQCQPGSFQPRLLWAGCFSNRWICLLNLLWCGGCLLGLVLLLIHPILLLPGSGKP</sequence>
<dbReference type="AlphaFoldDB" id="A0A328VJ86"/>
<dbReference type="EMBL" id="MCIF01000002">
    <property type="protein sequence ID" value="RAQ95840.1"/>
    <property type="molecule type" value="Genomic_DNA"/>
</dbReference>
<protein>
    <submittedName>
        <fullName evidence="2">Uncharacterized protein</fullName>
    </submittedName>
</protein>
<organism evidence="2 3">
    <name type="scientific">Thermogemmatispora tikiterensis</name>
    <dbReference type="NCBI Taxonomy" id="1825093"/>
    <lineage>
        <taxon>Bacteria</taxon>
        <taxon>Bacillati</taxon>
        <taxon>Chloroflexota</taxon>
        <taxon>Ktedonobacteria</taxon>
        <taxon>Thermogemmatisporales</taxon>
        <taxon>Thermogemmatisporaceae</taxon>
        <taxon>Thermogemmatispora</taxon>
    </lineage>
</organism>
<dbReference type="Proteomes" id="UP000248706">
    <property type="component" value="Unassembled WGS sequence"/>
</dbReference>
<keyword evidence="1" id="KW-0812">Transmembrane</keyword>
<proteinExistence type="predicted"/>
<accession>A0A328VJ86</accession>
<evidence type="ECO:0000313" key="3">
    <source>
        <dbReference type="Proteomes" id="UP000248706"/>
    </source>
</evidence>
<evidence type="ECO:0000313" key="2">
    <source>
        <dbReference type="EMBL" id="RAQ95840.1"/>
    </source>
</evidence>
<gene>
    <name evidence="2" type="ORF">A4R35_09855</name>
</gene>
<keyword evidence="1" id="KW-0472">Membrane</keyword>